<dbReference type="PANTHER" id="PTHR16466:SF6">
    <property type="entry name" value="TELOMERIC REPEAT-BINDING FACTOR 2-INTERACTING PROTEIN 1"/>
    <property type="match status" value="1"/>
</dbReference>
<dbReference type="Pfam" id="PF16589">
    <property type="entry name" value="BRCT_2"/>
    <property type="match status" value="1"/>
</dbReference>
<keyword evidence="4" id="KW-0158">Chromosome</keyword>
<evidence type="ECO:0000256" key="1">
    <source>
        <dbReference type="ARBA" id="ARBA00004123"/>
    </source>
</evidence>
<evidence type="ECO:0000259" key="8">
    <source>
        <dbReference type="Pfam" id="PF16589"/>
    </source>
</evidence>
<dbReference type="GO" id="GO:0042162">
    <property type="term" value="F:telomeric DNA binding"/>
    <property type="evidence" value="ECO:0007669"/>
    <property type="project" value="TreeGrafter"/>
</dbReference>
<dbReference type="PANTHER" id="PTHR16466">
    <property type="entry name" value="TELOMERE REPEAT-BINDING FACTOR 2-INTERACTING PROTEIN 1"/>
    <property type="match status" value="1"/>
</dbReference>
<feature type="compositionally biased region" description="Basic and acidic residues" evidence="7">
    <location>
        <begin position="159"/>
        <end position="168"/>
    </location>
</feature>
<dbReference type="EMBL" id="HBIF01000219">
    <property type="protein sequence ID" value="CAE0316920.1"/>
    <property type="molecule type" value="Transcribed_RNA"/>
</dbReference>
<dbReference type="Gene3D" id="1.10.10.60">
    <property type="entry name" value="Homeodomain-like"/>
    <property type="match status" value="1"/>
</dbReference>
<protein>
    <recommendedName>
        <fullName evidence="8">BRCT domain-containing protein</fullName>
    </recommendedName>
</protein>
<evidence type="ECO:0000256" key="7">
    <source>
        <dbReference type="SAM" id="MobiDB-lite"/>
    </source>
</evidence>
<feature type="domain" description="BRCT" evidence="8">
    <location>
        <begin position="4"/>
        <end position="88"/>
    </location>
</feature>
<dbReference type="AlphaFoldDB" id="A0A7S3I8P5"/>
<dbReference type="InterPro" id="IPR039595">
    <property type="entry name" value="TE2IP/Rap1"/>
</dbReference>
<accession>A0A7S3I8P5</accession>
<comment type="similarity">
    <text evidence="3">Belongs to the RAP1 family.</text>
</comment>
<evidence type="ECO:0000256" key="2">
    <source>
        <dbReference type="ARBA" id="ARBA00004574"/>
    </source>
</evidence>
<feature type="region of interest" description="Disordered" evidence="7">
    <location>
        <begin position="154"/>
        <end position="211"/>
    </location>
</feature>
<evidence type="ECO:0000256" key="5">
    <source>
        <dbReference type="ARBA" id="ARBA00022895"/>
    </source>
</evidence>
<name>A0A7S3I8P5_9CILI</name>
<sequence>MEKLFVSGKKPLKFFMETCEEKRSLQKLISKHGGQVSRSYLPGCIELVPYEKDFRLKAENAKKHPVYSFKLIHDSVNLGEMQDLQEYEIKAAYAPGIKKSNARKKYTPEEDAEILAYVEKNPGKTGSLKYWEQALASGLSSEHSAESLRHHWKFHKPKKENVAEKTPKPETPSPQKKPKTATPQSFSPGKISVPSRSSSARKKFTTPSGGGFDLTSMMGSAKSNISAMAEGFLKLGSRFEDHNQIKICVSTEGRKVADMGYLKKKCIDAKIPEHFMRLVDVCKQHSGKELQEEDVARILVSNQGRVGATVSYFSKK</sequence>
<dbReference type="InterPro" id="IPR009057">
    <property type="entry name" value="Homeodomain-like_sf"/>
</dbReference>
<evidence type="ECO:0000313" key="9">
    <source>
        <dbReference type="EMBL" id="CAE0316920.1"/>
    </source>
</evidence>
<gene>
    <name evidence="9" type="ORF">FSAL1345_LOCUS189</name>
</gene>
<dbReference type="GO" id="GO:0031848">
    <property type="term" value="P:protection from non-homologous end joining at telomere"/>
    <property type="evidence" value="ECO:0007669"/>
    <property type="project" value="TreeGrafter"/>
</dbReference>
<dbReference type="InterPro" id="IPR036420">
    <property type="entry name" value="BRCT_dom_sf"/>
</dbReference>
<dbReference type="GO" id="GO:0010833">
    <property type="term" value="P:telomere maintenance via telomere lengthening"/>
    <property type="evidence" value="ECO:0007669"/>
    <property type="project" value="TreeGrafter"/>
</dbReference>
<comment type="subcellular location">
    <subcellularLocation>
        <location evidence="2">Chromosome</location>
        <location evidence="2">Telomere</location>
    </subcellularLocation>
    <subcellularLocation>
        <location evidence="1">Nucleus</location>
    </subcellularLocation>
</comment>
<proteinExistence type="inferred from homology"/>
<dbReference type="GO" id="GO:0070187">
    <property type="term" value="C:shelterin complex"/>
    <property type="evidence" value="ECO:0007669"/>
    <property type="project" value="TreeGrafter"/>
</dbReference>
<dbReference type="Gene3D" id="3.40.50.10190">
    <property type="entry name" value="BRCT domain"/>
    <property type="match status" value="1"/>
</dbReference>
<evidence type="ECO:0000256" key="3">
    <source>
        <dbReference type="ARBA" id="ARBA00010467"/>
    </source>
</evidence>
<evidence type="ECO:0000256" key="6">
    <source>
        <dbReference type="ARBA" id="ARBA00023242"/>
    </source>
</evidence>
<dbReference type="InterPro" id="IPR001357">
    <property type="entry name" value="BRCT_dom"/>
</dbReference>
<keyword evidence="5" id="KW-0779">Telomere</keyword>
<evidence type="ECO:0000256" key="4">
    <source>
        <dbReference type="ARBA" id="ARBA00022454"/>
    </source>
</evidence>
<reference evidence="9" key="1">
    <citation type="submission" date="2021-01" db="EMBL/GenBank/DDBJ databases">
        <authorList>
            <person name="Corre E."/>
            <person name="Pelletier E."/>
            <person name="Niang G."/>
            <person name="Scheremetjew M."/>
            <person name="Finn R."/>
            <person name="Kale V."/>
            <person name="Holt S."/>
            <person name="Cochrane G."/>
            <person name="Meng A."/>
            <person name="Brown T."/>
            <person name="Cohen L."/>
        </authorList>
    </citation>
    <scope>NUCLEOTIDE SEQUENCE</scope>
</reference>
<dbReference type="SUPFAM" id="SSF46689">
    <property type="entry name" value="Homeodomain-like"/>
    <property type="match status" value="1"/>
</dbReference>
<organism evidence="9">
    <name type="scientific">Fabrea salina</name>
    <dbReference type="NCBI Taxonomy" id="342563"/>
    <lineage>
        <taxon>Eukaryota</taxon>
        <taxon>Sar</taxon>
        <taxon>Alveolata</taxon>
        <taxon>Ciliophora</taxon>
        <taxon>Postciliodesmatophora</taxon>
        <taxon>Heterotrichea</taxon>
        <taxon>Heterotrichida</taxon>
        <taxon>Fabreidae</taxon>
        <taxon>Fabrea</taxon>
    </lineage>
</organism>
<keyword evidence="6" id="KW-0539">Nucleus</keyword>